<evidence type="ECO:0000313" key="2">
    <source>
        <dbReference type="EMBL" id="QFS51895.1"/>
    </source>
</evidence>
<proteinExistence type="predicted"/>
<evidence type="ECO:0000313" key="3">
    <source>
        <dbReference type="Proteomes" id="UP000326678"/>
    </source>
</evidence>
<dbReference type="AlphaFoldDB" id="A0A5P8WGH7"/>
<dbReference type="EMBL" id="CP045227">
    <property type="protein sequence ID" value="QFS51895.1"/>
    <property type="molecule type" value="Genomic_DNA"/>
</dbReference>
<organism evidence="2 3">
    <name type="scientific">Nostoc sphaeroides CCNUC1</name>
    <dbReference type="NCBI Taxonomy" id="2653204"/>
    <lineage>
        <taxon>Bacteria</taxon>
        <taxon>Bacillati</taxon>
        <taxon>Cyanobacteriota</taxon>
        <taxon>Cyanophyceae</taxon>
        <taxon>Nostocales</taxon>
        <taxon>Nostocaceae</taxon>
        <taxon>Nostoc</taxon>
    </lineage>
</organism>
<gene>
    <name evidence="2" type="ORF">GXM_09389</name>
</gene>
<dbReference type="KEGG" id="nsh:GXM_09389"/>
<dbReference type="Pfam" id="PF09369">
    <property type="entry name" value="MZB"/>
    <property type="match status" value="1"/>
</dbReference>
<dbReference type="Proteomes" id="UP000326678">
    <property type="component" value="Chromosome Gxm2"/>
</dbReference>
<feature type="domain" description="MrfA-like Zn-binding" evidence="1">
    <location>
        <begin position="486"/>
        <end position="589"/>
    </location>
</feature>
<dbReference type="RefSeq" id="WP_194198901.1">
    <property type="nucleotide sequence ID" value="NZ_CP045227.1"/>
</dbReference>
<dbReference type="InterPro" id="IPR047721">
    <property type="entry name" value="DrmB"/>
</dbReference>
<dbReference type="NCBIfam" id="NF038324">
    <property type="entry name" value="DrmB_fam"/>
    <property type="match status" value="1"/>
</dbReference>
<dbReference type="InterPro" id="IPR018973">
    <property type="entry name" value="MZB"/>
</dbReference>
<evidence type="ECO:0000259" key="1">
    <source>
        <dbReference type="Pfam" id="PF09369"/>
    </source>
</evidence>
<reference evidence="2 3" key="1">
    <citation type="submission" date="2019-10" db="EMBL/GenBank/DDBJ databases">
        <title>Genomic and transcriptomic insights into the perfect genentic adaptation of a filamentous nitrogen-fixing cyanobacterium to rice fields.</title>
        <authorList>
            <person name="Chen Z."/>
        </authorList>
    </citation>
    <scope>NUCLEOTIDE SEQUENCE [LARGE SCALE GENOMIC DNA]</scope>
    <source>
        <strain evidence="2">CCNUC1</strain>
    </source>
</reference>
<keyword evidence="3" id="KW-1185">Reference proteome</keyword>
<accession>A0A5P8WGH7</accession>
<sequence length="630" mass="71722">MPKGPIRRAQLIAPFGVGAMVVVRDGTSLITAGLDHWYEREDGNRTDDKSEFRVDEWRLAQSLEMDHFRLPPDFRKSNKGDGVLNAYLTVPFLRFPQWHFCSACDRLQKFPLTARGKVKCPECENKKKTKYMAQVPIIAMCDRGHIQDFPWREWVHRSVKPTCDKPLRLVGTGSATLAGLSVRCECGVKRSLGGITEVDGDKTRLSKSLGDSEFLCEGKRPWLGKEDSEPCSCSRQMRGALRSASNVYYAQTRSAIYLQRCNGGELVSLLEQPPLSKLIDRLLRLGDDITPEVLREDRPELLQDFSNEDIKISLKIILLDKDADINTDDVEGDDPETRFRRQEFNVLRTERREDNLKIRTIKLGDYQPDMADYFSRIMLVDKLKETRVLTGFTRILPETEQPLQELQSLLWRQPLQQNAWLPAYVVYGEGIFIEFNETRLRQWLQKHGDQIYPRIQPLVKRYQKIQEERHLRKRSITPQFILLHTFAHLLMNRLTFECGYSSAALRERLYVSDNPNAPMSGVLIYTAAGDSEGTMGGLVRMGKPGNFEPVVRSLLEAASWCSADPVCMEVSESGGQGPDSCNLAACHSCALVPETACEEFNRFLDRGVVVGDIENRNIGFFALHPSNQKI</sequence>
<name>A0A5P8WGH7_9NOSO</name>
<protein>
    <recommendedName>
        <fullName evidence="1">MrfA-like Zn-binding domain-containing protein</fullName>
    </recommendedName>
</protein>